<dbReference type="eggNOG" id="COG0534">
    <property type="taxonomic scope" value="Bacteria"/>
</dbReference>
<evidence type="ECO:0000256" key="7">
    <source>
        <dbReference type="SAM" id="Phobius"/>
    </source>
</evidence>
<evidence type="ECO:0000256" key="4">
    <source>
        <dbReference type="ARBA" id="ARBA00022692"/>
    </source>
</evidence>
<feature type="transmembrane region" description="Helical" evidence="7">
    <location>
        <begin position="191"/>
        <end position="211"/>
    </location>
</feature>
<name>H3NHH0_9LACT</name>
<evidence type="ECO:0000256" key="5">
    <source>
        <dbReference type="ARBA" id="ARBA00022989"/>
    </source>
</evidence>
<keyword evidence="2" id="KW-0813">Transport</keyword>
<evidence type="ECO:0000313" key="9">
    <source>
        <dbReference type="Proteomes" id="UP000006190"/>
    </source>
</evidence>
<keyword evidence="6 7" id="KW-0472">Membrane</keyword>
<dbReference type="GO" id="GO:0015297">
    <property type="term" value="F:antiporter activity"/>
    <property type="evidence" value="ECO:0007669"/>
    <property type="project" value="InterPro"/>
</dbReference>
<dbReference type="Proteomes" id="UP000006190">
    <property type="component" value="Unassembled WGS sequence"/>
</dbReference>
<dbReference type="EMBL" id="AGEG01000002">
    <property type="protein sequence ID" value="EHR38225.1"/>
    <property type="molecule type" value="Genomic_DNA"/>
</dbReference>
<feature type="transmembrane region" description="Helical" evidence="7">
    <location>
        <begin position="415"/>
        <end position="433"/>
    </location>
</feature>
<dbReference type="AlphaFoldDB" id="H3NHH0"/>
<gene>
    <name evidence="8" type="ORF">HMPREF9708_00309</name>
</gene>
<keyword evidence="4 7" id="KW-0812">Transmembrane</keyword>
<accession>H3NHH0</accession>
<comment type="subcellular location">
    <subcellularLocation>
        <location evidence="1">Cell membrane</location>
        <topology evidence="1">Multi-pass membrane protein</topology>
    </subcellularLocation>
</comment>
<feature type="transmembrane region" description="Helical" evidence="7">
    <location>
        <begin position="133"/>
        <end position="154"/>
    </location>
</feature>
<evidence type="ECO:0000256" key="6">
    <source>
        <dbReference type="ARBA" id="ARBA00023136"/>
    </source>
</evidence>
<dbReference type="PANTHER" id="PTHR43549">
    <property type="entry name" value="MULTIDRUG RESISTANCE PROTEIN YPNP-RELATED"/>
    <property type="match status" value="1"/>
</dbReference>
<feature type="transmembrane region" description="Helical" evidence="7">
    <location>
        <begin position="389"/>
        <end position="409"/>
    </location>
</feature>
<dbReference type="InterPro" id="IPR002528">
    <property type="entry name" value="MATE_fam"/>
</dbReference>
<dbReference type="PANTHER" id="PTHR43549:SF3">
    <property type="entry name" value="MULTIDRUG RESISTANCE PROTEIN YPNP-RELATED"/>
    <property type="match status" value="1"/>
</dbReference>
<dbReference type="Pfam" id="PF01554">
    <property type="entry name" value="MatE"/>
    <property type="match status" value="2"/>
</dbReference>
<keyword evidence="9" id="KW-1185">Reference proteome</keyword>
<dbReference type="NCBIfam" id="TIGR00797">
    <property type="entry name" value="matE"/>
    <property type="match status" value="1"/>
</dbReference>
<feature type="transmembrane region" description="Helical" evidence="7">
    <location>
        <begin position="91"/>
        <end position="113"/>
    </location>
</feature>
<feature type="transmembrane region" description="Helical" evidence="7">
    <location>
        <begin position="280"/>
        <end position="302"/>
    </location>
</feature>
<evidence type="ECO:0000256" key="1">
    <source>
        <dbReference type="ARBA" id="ARBA00004651"/>
    </source>
</evidence>
<evidence type="ECO:0000313" key="8">
    <source>
        <dbReference type="EMBL" id="EHR38225.1"/>
    </source>
</evidence>
<dbReference type="CDD" id="cd13138">
    <property type="entry name" value="MATE_yoeA_like"/>
    <property type="match status" value="1"/>
</dbReference>
<feature type="transmembrane region" description="Helical" evidence="7">
    <location>
        <begin position="12"/>
        <end position="33"/>
    </location>
</feature>
<dbReference type="GO" id="GO:0042910">
    <property type="term" value="F:xenobiotic transmembrane transporter activity"/>
    <property type="evidence" value="ECO:0007669"/>
    <property type="project" value="InterPro"/>
</dbReference>
<dbReference type="OrthoDB" id="9776324at2"/>
<reference evidence="8 9" key="1">
    <citation type="submission" date="2012-01" db="EMBL/GenBank/DDBJ databases">
        <title>The Genome Sequence of Facklamia languida CCUG 37842.</title>
        <authorList>
            <consortium name="The Broad Institute Genome Sequencing Platform"/>
            <person name="Earl A."/>
            <person name="Ward D."/>
            <person name="Feldgarden M."/>
            <person name="Gevers D."/>
            <person name="Huys G."/>
            <person name="Young S.K."/>
            <person name="Zeng Q."/>
            <person name="Gargeya S."/>
            <person name="Fitzgerald M."/>
            <person name="Haas B."/>
            <person name="Abouelleil A."/>
            <person name="Alvarado L."/>
            <person name="Arachchi H.M."/>
            <person name="Berlin A."/>
            <person name="Chapman S.B."/>
            <person name="Gearin G."/>
            <person name="Goldberg J."/>
            <person name="Griggs A."/>
            <person name="Gujja S."/>
            <person name="Hansen M."/>
            <person name="Heiman D."/>
            <person name="Howarth C."/>
            <person name="Larimer J."/>
            <person name="Lui A."/>
            <person name="MacDonald P.J.P."/>
            <person name="McCowen C."/>
            <person name="Montmayeur A."/>
            <person name="Murphy C."/>
            <person name="Neiman D."/>
            <person name="Pearson M."/>
            <person name="Priest M."/>
            <person name="Roberts A."/>
            <person name="Saif S."/>
            <person name="Shea T."/>
            <person name="Sisk P."/>
            <person name="Stolte C."/>
            <person name="Sykes S."/>
            <person name="Wortman J."/>
            <person name="Nusbaum C."/>
            <person name="Birren B."/>
        </authorList>
    </citation>
    <scope>NUCLEOTIDE SEQUENCE [LARGE SCALE GENOMIC DNA]</scope>
    <source>
        <strain evidence="8 9">CCUG 37842</strain>
    </source>
</reference>
<feature type="transmembrane region" description="Helical" evidence="7">
    <location>
        <begin position="356"/>
        <end position="377"/>
    </location>
</feature>
<comment type="caution">
    <text evidence="8">The sequence shown here is derived from an EMBL/GenBank/DDBJ whole genome shotgun (WGS) entry which is preliminary data.</text>
</comment>
<dbReference type="RefSeq" id="WP_006308227.1">
    <property type="nucleotide sequence ID" value="NZ_JH601133.1"/>
</dbReference>
<feature type="transmembrane region" description="Helical" evidence="7">
    <location>
        <begin position="232"/>
        <end position="260"/>
    </location>
</feature>
<feature type="transmembrane region" description="Helical" evidence="7">
    <location>
        <begin position="314"/>
        <end position="336"/>
    </location>
</feature>
<organism evidence="8 9">
    <name type="scientific">Facklamia languida CCUG 37842</name>
    <dbReference type="NCBI Taxonomy" id="883113"/>
    <lineage>
        <taxon>Bacteria</taxon>
        <taxon>Bacillati</taxon>
        <taxon>Bacillota</taxon>
        <taxon>Bacilli</taxon>
        <taxon>Lactobacillales</taxon>
        <taxon>Aerococcaceae</taxon>
        <taxon>Facklamia</taxon>
    </lineage>
</organism>
<dbReference type="HOGENOM" id="CLU_012893_5_0_9"/>
<proteinExistence type="predicted"/>
<keyword evidence="3" id="KW-1003">Cell membrane</keyword>
<dbReference type="PATRIC" id="fig|883113.3.peg.314"/>
<dbReference type="InterPro" id="IPR048279">
    <property type="entry name" value="MdtK-like"/>
</dbReference>
<dbReference type="GO" id="GO:0005886">
    <property type="term" value="C:plasma membrane"/>
    <property type="evidence" value="ECO:0007669"/>
    <property type="project" value="UniProtKB-SubCell"/>
</dbReference>
<dbReference type="PIRSF" id="PIRSF006603">
    <property type="entry name" value="DinF"/>
    <property type="match status" value="1"/>
</dbReference>
<dbReference type="InterPro" id="IPR052031">
    <property type="entry name" value="Membrane_Transporter-Flippase"/>
</dbReference>
<feature type="transmembrane region" description="Helical" evidence="7">
    <location>
        <begin position="166"/>
        <end position="185"/>
    </location>
</feature>
<evidence type="ECO:0000256" key="3">
    <source>
        <dbReference type="ARBA" id="ARBA00022475"/>
    </source>
</evidence>
<keyword evidence="5 7" id="KW-1133">Transmembrane helix</keyword>
<dbReference type="STRING" id="883113.HMPREF9708_00309"/>
<protein>
    <submittedName>
        <fullName evidence="8">MATE efflux family protein</fullName>
    </submittedName>
</protein>
<evidence type="ECO:0000256" key="2">
    <source>
        <dbReference type="ARBA" id="ARBA00022448"/>
    </source>
</evidence>
<sequence>MNDMTVGSPIKKIIRFSVPLIIGNLFQLLYSMVDTFIVGRTIGLEALAGIGVAGPLSFFVIGFAQGFTGGTAIPLAQAFGAKDYMKVKRSIGLNILLAFSVTLVLTIASTFFLRDILAFLKTPATIFPYAYQYMIIIFSGMIVTVLYNMVSNLLRSVGDSQTPVKALIVAIILNIGLDYLFIVTFDLGVAGAAYATILAQAIATGICWWVIHQDIYVLQVHPKEFDFIKSEFLFHCRLGFPMGFQSSIIAIGSVSITMALNRLGSDAVAGYSASVTIDQLVIQVLMSFGIATATFVAQNYGAQQYQRILQGVKQTLILSITTAVIFGVILIIYGGTFTTIFGDQAAGETLRFYGTTFFRLTGPFYGLLATLFVLRYTQQGLNDSLSPTLAGLSELAMRIIAAFVLTPLIGFPGTVISNPMAWLGAVLILVPAFTKERRRLIRLEQGQEA</sequence>